<gene>
    <name evidence="3" type="ORF">GRQ65_05915</name>
</gene>
<sequence length="121" mass="13126">MSYVVVVVDLVPVEGRREELVDQLRRNSERVLALRVGCRSYFIDDRGPDGPVVVLTKWDSEAALRRHLAGPTAAEVVDSLVGLLATPMVPRIVAARDTPHVPATTPRASRRPRPGASPTGP</sequence>
<proteinExistence type="predicted"/>
<evidence type="ECO:0000256" key="1">
    <source>
        <dbReference type="SAM" id="MobiDB-lite"/>
    </source>
</evidence>
<dbReference type="Pfam" id="PF03992">
    <property type="entry name" value="ABM"/>
    <property type="match status" value="1"/>
</dbReference>
<evidence type="ECO:0000259" key="2">
    <source>
        <dbReference type="PROSITE" id="PS51725"/>
    </source>
</evidence>
<name>A0A6L7EP48_9ACTN</name>
<dbReference type="InterPro" id="IPR007138">
    <property type="entry name" value="ABM_dom"/>
</dbReference>
<dbReference type="AlphaFoldDB" id="A0A6L7EP48"/>
<evidence type="ECO:0000313" key="3">
    <source>
        <dbReference type="EMBL" id="MXG89083.1"/>
    </source>
</evidence>
<protein>
    <recommendedName>
        <fullName evidence="2">ABM domain-containing protein</fullName>
    </recommendedName>
</protein>
<feature type="region of interest" description="Disordered" evidence="1">
    <location>
        <begin position="94"/>
        <end position="121"/>
    </location>
</feature>
<dbReference type="Gene3D" id="3.30.70.100">
    <property type="match status" value="1"/>
</dbReference>
<dbReference type="EMBL" id="WUEK01000003">
    <property type="protein sequence ID" value="MXG89083.1"/>
    <property type="molecule type" value="Genomic_DNA"/>
</dbReference>
<keyword evidence="4" id="KW-1185">Reference proteome</keyword>
<organism evidence="3 4">
    <name type="scientific">Nocardioides flavescens</name>
    <dbReference type="NCBI Taxonomy" id="2691959"/>
    <lineage>
        <taxon>Bacteria</taxon>
        <taxon>Bacillati</taxon>
        <taxon>Actinomycetota</taxon>
        <taxon>Actinomycetes</taxon>
        <taxon>Propionibacteriales</taxon>
        <taxon>Nocardioidaceae</taxon>
        <taxon>Nocardioides</taxon>
    </lineage>
</organism>
<feature type="domain" description="ABM" evidence="2">
    <location>
        <begin position="4"/>
        <end position="93"/>
    </location>
</feature>
<dbReference type="PROSITE" id="PS51725">
    <property type="entry name" value="ABM"/>
    <property type="match status" value="1"/>
</dbReference>
<accession>A0A6L7EP48</accession>
<dbReference type="SUPFAM" id="SSF54909">
    <property type="entry name" value="Dimeric alpha+beta barrel"/>
    <property type="match status" value="1"/>
</dbReference>
<evidence type="ECO:0000313" key="4">
    <source>
        <dbReference type="Proteomes" id="UP000473325"/>
    </source>
</evidence>
<dbReference type="InterPro" id="IPR011008">
    <property type="entry name" value="Dimeric_a/b-barrel"/>
</dbReference>
<dbReference type="Proteomes" id="UP000473325">
    <property type="component" value="Unassembled WGS sequence"/>
</dbReference>
<comment type="caution">
    <text evidence="3">The sequence shown here is derived from an EMBL/GenBank/DDBJ whole genome shotgun (WGS) entry which is preliminary data.</text>
</comment>
<reference evidence="3 4" key="1">
    <citation type="submission" date="2019-12" db="EMBL/GenBank/DDBJ databases">
        <authorList>
            <person name="Kun Z."/>
        </authorList>
    </citation>
    <scope>NUCLEOTIDE SEQUENCE [LARGE SCALE GENOMIC DNA]</scope>
    <source>
        <strain evidence="3 4">YIM 123512</strain>
    </source>
</reference>
<dbReference type="RefSeq" id="WP_160876168.1">
    <property type="nucleotide sequence ID" value="NZ_WUEK01000003.1"/>
</dbReference>